<gene>
    <name evidence="1" type="ORF">BCR33DRAFT_845088</name>
</gene>
<evidence type="ECO:0000313" key="1">
    <source>
        <dbReference type="EMBL" id="ORY53870.1"/>
    </source>
</evidence>
<dbReference type="Gene3D" id="3.40.720.10">
    <property type="entry name" value="Alkaline Phosphatase, subunit A"/>
    <property type="match status" value="1"/>
</dbReference>
<proteinExistence type="predicted"/>
<dbReference type="Pfam" id="PF01663">
    <property type="entry name" value="Phosphodiest"/>
    <property type="match status" value="1"/>
</dbReference>
<dbReference type="EMBL" id="MCGO01000001">
    <property type="protein sequence ID" value="ORY53870.1"/>
    <property type="molecule type" value="Genomic_DNA"/>
</dbReference>
<keyword evidence="2" id="KW-1185">Reference proteome</keyword>
<comment type="caution">
    <text evidence="1">The sequence shown here is derived from an EMBL/GenBank/DDBJ whole genome shotgun (WGS) entry which is preliminary data.</text>
</comment>
<dbReference type="InterPro" id="IPR002591">
    <property type="entry name" value="Phosphodiest/P_Trfase"/>
</dbReference>
<dbReference type="OrthoDB" id="2118639at2759"/>
<dbReference type="AlphaFoldDB" id="A0A1Y2D3P1"/>
<dbReference type="Proteomes" id="UP000193642">
    <property type="component" value="Unassembled WGS sequence"/>
</dbReference>
<reference evidence="1 2" key="1">
    <citation type="submission" date="2016-07" db="EMBL/GenBank/DDBJ databases">
        <title>Pervasive Adenine N6-methylation of Active Genes in Fungi.</title>
        <authorList>
            <consortium name="DOE Joint Genome Institute"/>
            <person name="Mondo S.J."/>
            <person name="Dannebaum R.O."/>
            <person name="Kuo R.C."/>
            <person name="Labutti K."/>
            <person name="Haridas S."/>
            <person name="Kuo A."/>
            <person name="Salamov A."/>
            <person name="Ahrendt S.R."/>
            <person name="Lipzen A."/>
            <person name="Sullivan W."/>
            <person name="Andreopoulos W.B."/>
            <person name="Clum A."/>
            <person name="Lindquist E."/>
            <person name="Daum C."/>
            <person name="Ramamoorthy G.K."/>
            <person name="Gryganskyi A."/>
            <person name="Culley D."/>
            <person name="Magnuson J.K."/>
            <person name="James T.Y."/>
            <person name="O'Malley M.A."/>
            <person name="Stajich J.E."/>
            <person name="Spatafora J.W."/>
            <person name="Visel A."/>
            <person name="Grigoriev I.V."/>
        </authorList>
    </citation>
    <scope>NUCLEOTIDE SEQUENCE [LARGE SCALE GENOMIC DNA]</scope>
    <source>
        <strain evidence="1 2">JEL800</strain>
    </source>
</reference>
<accession>A0A1Y2D3P1</accession>
<dbReference type="SUPFAM" id="SSF53649">
    <property type="entry name" value="Alkaline phosphatase-like"/>
    <property type="match status" value="1"/>
</dbReference>
<dbReference type="STRING" id="329046.A0A1Y2D3P1"/>
<evidence type="ECO:0000313" key="2">
    <source>
        <dbReference type="Proteomes" id="UP000193642"/>
    </source>
</evidence>
<sequence>MGPIPLLWRKTKEERLDSSLSFTQALTSFPSDSFPGLAAQITGGSPATHGFYYDVSYSRSLYDPSDVNCTSPGVPIAYDESVDVDKTQLSGGCDSGVYTNGCGIDPTALPRNLVNGKCVPWYAHQELRVNTIFEVAKAAGYFTAWTDKHPIYEFVNGPSGSGTVDLYTPEQESNNKNTTETIKYDTTHVNAIVNWINGNDHFGKKQAGSYKGFLVGGNLQVVSIGQKLNTDDPKTTGGYLDAKFTPNATLAGQIAAADAFVGQIIDALKATNQWANTLFIVSAKHGQSSTDHSKWANIQIDDTIAYAAQVAGIKVDDVTYTNNDNMLIWVKNGVQAPALLKAISANLTAFHADGAGAYVKYGKDIFGVDPAKDSKQAEEHGGNADDDRHVALIVGGGVVAAGKVDSSSNVITQQIAPTILQALGLDPNSLQAVAAEKVAVLPGVFPAPVVSATTASTSAPTGSSLYSSARSVAISFAALAVNCCRMCNSTRIRHSKKEENRHVFHIVGITNSPIRFVNIRKQLPHPSRNRLGQDTSEPTQRQFFQSVSPHQSSDRALTAFGDCLIVSRYR</sequence>
<name>A0A1Y2D3P1_9FUNG</name>
<organism evidence="1 2">
    <name type="scientific">Rhizoclosmatium globosum</name>
    <dbReference type="NCBI Taxonomy" id="329046"/>
    <lineage>
        <taxon>Eukaryota</taxon>
        <taxon>Fungi</taxon>
        <taxon>Fungi incertae sedis</taxon>
        <taxon>Chytridiomycota</taxon>
        <taxon>Chytridiomycota incertae sedis</taxon>
        <taxon>Chytridiomycetes</taxon>
        <taxon>Chytridiales</taxon>
        <taxon>Chytriomycetaceae</taxon>
        <taxon>Rhizoclosmatium</taxon>
    </lineage>
</organism>
<protein>
    <submittedName>
        <fullName evidence="1">Alkaline phosphatase-like protein</fullName>
    </submittedName>
</protein>
<dbReference type="InterPro" id="IPR017850">
    <property type="entry name" value="Alkaline_phosphatase_core_sf"/>
</dbReference>